<keyword evidence="3" id="KW-1185">Reference proteome</keyword>
<dbReference type="RefSeq" id="WP_197740654.1">
    <property type="nucleotide sequence ID" value="NZ_LR593887.1"/>
</dbReference>
<sequence>MTGMGIWGAVEAAHAWQVTPVAAMPFVLMLLGIAVLPLVAEHWWHSNRNKGIVSVLLGLPIVVYLLAHGEAGSHRLMHAVEEYAAFILLLLALYTISGGILLTGDLPAHPRTNVMFLGLGAVLANFVGTTGASMLLIRPLLRTNSERNRKAHVPLFFIFVVSNLGGLLTPLGDPPLFLGFLKGVSFFWTLSLWPQWLVANGIVLAVFYVWDSLAYRNETVRDRYKDERMVEPLKLHGAILNGVLLLGVLLVVIFQSPQVGEAFGKLVGGGNLMIPKPFGEVAMASLTLLSVLFTAKDVRQRNQFTWGPIVEVAVLFVGIFVTMVPALMLLEANRETLGVTQPWQYFWLTGSLSAFLDNAPTYVTFATLASGGEGFGQLAVTAPTILAAVSCGAVFMGAMTYIGNGPNLMVKAISDEMGYRMPSFFGYLLRSVLVLGPVMGLITVIFFRG</sequence>
<evidence type="ECO:0000313" key="2">
    <source>
        <dbReference type="EMBL" id="VIP01393.1"/>
    </source>
</evidence>
<feature type="transmembrane region" description="Helical" evidence="1">
    <location>
        <begin position="21"/>
        <end position="40"/>
    </location>
</feature>
<feature type="transmembrane region" description="Helical" evidence="1">
    <location>
        <begin position="153"/>
        <end position="172"/>
    </location>
</feature>
<feature type="transmembrane region" description="Helical" evidence="1">
    <location>
        <begin position="52"/>
        <end position="71"/>
    </location>
</feature>
<protein>
    <recommendedName>
        <fullName evidence="4">Citrate transporter-like domain-containing protein</fullName>
    </recommendedName>
</protein>
<feature type="transmembrane region" description="Helical" evidence="1">
    <location>
        <begin position="380"/>
        <end position="404"/>
    </location>
</feature>
<feature type="transmembrane region" description="Helical" evidence="1">
    <location>
        <begin position="114"/>
        <end position="141"/>
    </location>
</feature>
<reference evidence="2" key="1">
    <citation type="submission" date="2019-04" db="EMBL/GenBank/DDBJ databases">
        <authorList>
            <consortium name="Science for Life Laboratories"/>
        </authorList>
    </citation>
    <scope>NUCLEOTIDE SEQUENCE</scope>
    <source>
        <strain evidence="2">MBLW1</strain>
    </source>
</reference>
<dbReference type="Pfam" id="PF16980">
    <property type="entry name" value="CitMHS_2"/>
    <property type="match status" value="1"/>
</dbReference>
<keyword evidence="1" id="KW-1133">Transmembrane helix</keyword>
<evidence type="ECO:0008006" key="4">
    <source>
        <dbReference type="Google" id="ProtNLM"/>
    </source>
</evidence>
<keyword evidence="1" id="KW-0472">Membrane</keyword>
<proteinExistence type="predicted"/>
<dbReference type="AlphaFoldDB" id="A0A6C2YJW2"/>
<dbReference type="InParanoid" id="A0A6C2YJW2"/>
<dbReference type="Proteomes" id="UP000464378">
    <property type="component" value="Chromosome"/>
</dbReference>
<feature type="transmembrane region" description="Helical" evidence="1">
    <location>
        <begin position="192"/>
        <end position="214"/>
    </location>
</feature>
<gene>
    <name evidence="2" type="ORF">GMBLW1_25670</name>
</gene>
<evidence type="ECO:0000256" key="1">
    <source>
        <dbReference type="SAM" id="Phobius"/>
    </source>
</evidence>
<accession>A0A6C2YJW2</accession>
<feature type="transmembrane region" description="Helical" evidence="1">
    <location>
        <begin position="306"/>
        <end position="330"/>
    </location>
</feature>
<organism evidence="2">
    <name type="scientific">Tuwongella immobilis</name>
    <dbReference type="NCBI Taxonomy" id="692036"/>
    <lineage>
        <taxon>Bacteria</taxon>
        <taxon>Pseudomonadati</taxon>
        <taxon>Planctomycetota</taxon>
        <taxon>Planctomycetia</taxon>
        <taxon>Gemmatales</taxon>
        <taxon>Gemmataceae</taxon>
        <taxon>Tuwongella</taxon>
    </lineage>
</organism>
<name>A0A6C2YJW2_9BACT</name>
<feature type="transmembrane region" description="Helical" evidence="1">
    <location>
        <begin position="424"/>
        <end position="447"/>
    </location>
</feature>
<dbReference type="EMBL" id="LR593887">
    <property type="protein sequence ID" value="VTR98272.1"/>
    <property type="molecule type" value="Genomic_DNA"/>
</dbReference>
<dbReference type="KEGG" id="tim:GMBLW1_25670"/>
<feature type="transmembrane region" description="Helical" evidence="1">
    <location>
        <begin position="235"/>
        <end position="254"/>
    </location>
</feature>
<dbReference type="EMBL" id="LR586016">
    <property type="protein sequence ID" value="VIP01393.1"/>
    <property type="molecule type" value="Genomic_DNA"/>
</dbReference>
<feature type="transmembrane region" description="Helical" evidence="1">
    <location>
        <begin position="345"/>
        <end position="368"/>
    </location>
</feature>
<feature type="transmembrane region" description="Helical" evidence="1">
    <location>
        <begin position="83"/>
        <end position="102"/>
    </location>
</feature>
<keyword evidence="1" id="KW-0812">Transmembrane</keyword>
<dbReference type="InterPro" id="IPR031566">
    <property type="entry name" value="CitMHS_2"/>
</dbReference>
<evidence type="ECO:0000313" key="3">
    <source>
        <dbReference type="Proteomes" id="UP000464378"/>
    </source>
</evidence>
<feature type="transmembrane region" description="Helical" evidence="1">
    <location>
        <begin position="274"/>
        <end position="294"/>
    </location>
</feature>